<feature type="transmembrane region" description="Helical" evidence="8">
    <location>
        <begin position="176"/>
        <end position="195"/>
    </location>
</feature>
<evidence type="ECO:0000256" key="6">
    <source>
        <dbReference type="ARBA" id="ARBA00023136"/>
    </source>
</evidence>
<dbReference type="GO" id="GO:0005886">
    <property type="term" value="C:plasma membrane"/>
    <property type="evidence" value="ECO:0007669"/>
    <property type="project" value="UniProtKB-SubCell"/>
</dbReference>
<gene>
    <name evidence="10" type="ORF">AEAE_0985</name>
</gene>
<name>A0A261FBG4_9BIFI</name>
<dbReference type="AlphaFoldDB" id="A0A261FBG4"/>
<feature type="transmembrane region" description="Helical" evidence="8">
    <location>
        <begin position="148"/>
        <end position="167"/>
    </location>
</feature>
<feature type="transmembrane region" description="Helical" evidence="8">
    <location>
        <begin position="364"/>
        <end position="389"/>
    </location>
</feature>
<evidence type="ECO:0000259" key="9">
    <source>
        <dbReference type="PROSITE" id="PS50850"/>
    </source>
</evidence>
<keyword evidence="5 8" id="KW-1133">Transmembrane helix</keyword>
<accession>A0A261FBG4</accession>
<dbReference type="InterPro" id="IPR011701">
    <property type="entry name" value="MFS"/>
</dbReference>
<evidence type="ECO:0000256" key="4">
    <source>
        <dbReference type="ARBA" id="ARBA00022692"/>
    </source>
</evidence>
<keyword evidence="3" id="KW-1003">Cell membrane</keyword>
<feature type="transmembrane region" description="Helical" evidence="8">
    <location>
        <begin position="501"/>
        <end position="520"/>
    </location>
</feature>
<feature type="transmembrane region" description="Helical" evidence="8">
    <location>
        <begin position="430"/>
        <end position="448"/>
    </location>
</feature>
<keyword evidence="11" id="KW-1185">Reference proteome</keyword>
<feature type="transmembrane region" description="Helical" evidence="8">
    <location>
        <begin position="107"/>
        <end position="128"/>
    </location>
</feature>
<evidence type="ECO:0000256" key="5">
    <source>
        <dbReference type="ARBA" id="ARBA00022989"/>
    </source>
</evidence>
<sequence length="584" mass="63901">MSEEQTNPVDESEQEANHTTHNAEPIIRSERHEQAHSAGFHDHNDHSIHAPHTAKASTDWAHRLYHARQHALAQISRVAHSPAWSRASQITLTRERAYHDGHLTHPAFVSIAILTFAAFLSNFTQLQLTSALPSIDKEFGIPLVTGQWMTSIFQLVMGVMVPLTAFFTQRFSTRQIVISSMALFTIGSVICWLSPLFPLEIVGRVLQAMGGGVMWPVLQIVVFSTIPITHRGQAMGTVGIAMAVAPAIGPTIGGWQTDVNGWRSIFLTLAIIGVTTMVLCVFLLRNFMEKNASIHADFFSAGLSTLGMGGLLYGFTNIEAYPLTSPVCWAPMLLGLVTSIWFVVRQLRQAVPLLNLRVLKNRAFTTGTVIASLSYFAFSSIILMLSQYIQNDRGYSATMAGLIILPGAFGTIISQFFSGRFLDRLGARPVAIFGTGMLLIGTIMMSFISDNTNVWWISISQFVRQIGMGATLMPITTWALNSLSREDMSDGSATTNTIRQIAGAIGSPVLIVTLTSLTVWRHSQGFGQASANIWATRMTLIISATICSVMFLLAVFGVKGAGAGHIHTITLDQLRRQRKQQEAA</sequence>
<evidence type="ECO:0000256" key="8">
    <source>
        <dbReference type="SAM" id="Phobius"/>
    </source>
</evidence>
<evidence type="ECO:0000256" key="1">
    <source>
        <dbReference type="ARBA" id="ARBA00004651"/>
    </source>
</evidence>
<evidence type="ECO:0000256" key="3">
    <source>
        <dbReference type="ARBA" id="ARBA00022475"/>
    </source>
</evidence>
<dbReference type="InterPro" id="IPR004638">
    <property type="entry name" value="EmrB-like"/>
</dbReference>
<feature type="transmembrane region" description="Helical" evidence="8">
    <location>
        <begin position="265"/>
        <end position="284"/>
    </location>
</feature>
<proteinExistence type="predicted"/>
<evidence type="ECO:0000256" key="2">
    <source>
        <dbReference type="ARBA" id="ARBA00022448"/>
    </source>
</evidence>
<feature type="region of interest" description="Disordered" evidence="7">
    <location>
        <begin position="1"/>
        <end position="23"/>
    </location>
</feature>
<evidence type="ECO:0000313" key="11">
    <source>
        <dbReference type="Proteomes" id="UP000228976"/>
    </source>
</evidence>
<feature type="transmembrane region" description="Helical" evidence="8">
    <location>
        <begin position="540"/>
        <end position="558"/>
    </location>
</feature>
<dbReference type="GO" id="GO:0022857">
    <property type="term" value="F:transmembrane transporter activity"/>
    <property type="evidence" value="ECO:0007669"/>
    <property type="project" value="InterPro"/>
</dbReference>
<dbReference type="PROSITE" id="PS50850">
    <property type="entry name" value="MFS"/>
    <property type="match status" value="1"/>
</dbReference>
<dbReference type="PANTHER" id="PTHR42718:SF24">
    <property type="entry name" value="MAJOR FACILITATOR SUPERFAMILY (MFS) PROFILE DOMAIN-CONTAINING PROTEIN"/>
    <property type="match status" value="1"/>
</dbReference>
<dbReference type="Gene3D" id="1.20.1720.10">
    <property type="entry name" value="Multidrug resistance protein D"/>
    <property type="match status" value="1"/>
</dbReference>
<comment type="caution">
    <text evidence="10">The sequence shown here is derived from an EMBL/GenBank/DDBJ whole genome shotgun (WGS) entry which is preliminary data.</text>
</comment>
<dbReference type="EMBL" id="MWWU01000002">
    <property type="protein sequence ID" value="OZG56497.1"/>
    <property type="molecule type" value="Genomic_DNA"/>
</dbReference>
<dbReference type="Pfam" id="PF07690">
    <property type="entry name" value="MFS_1"/>
    <property type="match status" value="1"/>
</dbReference>
<dbReference type="PRINTS" id="PR01036">
    <property type="entry name" value="TCRTETB"/>
</dbReference>
<dbReference type="InterPro" id="IPR036259">
    <property type="entry name" value="MFS_trans_sf"/>
</dbReference>
<keyword evidence="2" id="KW-0813">Transport</keyword>
<feature type="transmembrane region" description="Helical" evidence="8">
    <location>
        <begin position="296"/>
        <end position="315"/>
    </location>
</feature>
<dbReference type="RefSeq" id="WP_094690010.1">
    <property type="nucleotide sequence ID" value="NZ_JACBYZ010000001.1"/>
</dbReference>
<dbReference type="PANTHER" id="PTHR42718">
    <property type="entry name" value="MAJOR FACILITATOR SUPERFAMILY MULTIDRUG TRANSPORTER MFSC"/>
    <property type="match status" value="1"/>
</dbReference>
<protein>
    <submittedName>
        <fullName evidence="10">MFS transporter</fullName>
    </submittedName>
</protein>
<comment type="subcellular location">
    <subcellularLocation>
        <location evidence="1">Cell membrane</location>
        <topology evidence="1">Multi-pass membrane protein</topology>
    </subcellularLocation>
</comment>
<feature type="transmembrane region" description="Helical" evidence="8">
    <location>
        <begin position="234"/>
        <end position="253"/>
    </location>
</feature>
<dbReference type="SUPFAM" id="SSF103473">
    <property type="entry name" value="MFS general substrate transporter"/>
    <property type="match status" value="1"/>
</dbReference>
<feature type="domain" description="Major facilitator superfamily (MFS) profile" evidence="9">
    <location>
        <begin position="110"/>
        <end position="562"/>
    </location>
</feature>
<dbReference type="Proteomes" id="UP000228976">
    <property type="component" value="Unassembled WGS sequence"/>
</dbReference>
<feature type="transmembrane region" description="Helical" evidence="8">
    <location>
        <begin position="201"/>
        <end position="222"/>
    </location>
</feature>
<dbReference type="Gene3D" id="1.20.1250.20">
    <property type="entry name" value="MFS general substrate transporter like domains"/>
    <property type="match status" value="1"/>
</dbReference>
<organism evidence="10 11">
    <name type="scientific">Aeriscardovia aeriphila</name>
    <dbReference type="NCBI Taxonomy" id="218139"/>
    <lineage>
        <taxon>Bacteria</taxon>
        <taxon>Bacillati</taxon>
        <taxon>Actinomycetota</taxon>
        <taxon>Actinomycetes</taxon>
        <taxon>Bifidobacteriales</taxon>
        <taxon>Bifidobacteriaceae</taxon>
        <taxon>Aeriscardovia</taxon>
    </lineage>
</organism>
<keyword evidence="4 8" id="KW-0812">Transmembrane</keyword>
<dbReference type="OrthoDB" id="9812221at2"/>
<dbReference type="NCBIfam" id="TIGR00711">
    <property type="entry name" value="efflux_EmrB"/>
    <property type="match status" value="1"/>
</dbReference>
<dbReference type="CDD" id="cd17503">
    <property type="entry name" value="MFS_LmrB_MDR_like"/>
    <property type="match status" value="1"/>
</dbReference>
<evidence type="ECO:0000313" key="10">
    <source>
        <dbReference type="EMBL" id="OZG56497.1"/>
    </source>
</evidence>
<feature type="transmembrane region" description="Helical" evidence="8">
    <location>
        <begin position="395"/>
        <end position="418"/>
    </location>
</feature>
<evidence type="ECO:0000256" key="7">
    <source>
        <dbReference type="SAM" id="MobiDB-lite"/>
    </source>
</evidence>
<feature type="compositionally biased region" description="Basic and acidic residues" evidence="7">
    <location>
        <begin position="34"/>
        <end position="48"/>
    </location>
</feature>
<dbReference type="InterPro" id="IPR020846">
    <property type="entry name" value="MFS_dom"/>
</dbReference>
<reference evidence="10 11" key="1">
    <citation type="journal article" date="2017" name="BMC Genomics">
        <title>Comparative genomic and phylogenomic analyses of the Bifidobacteriaceae family.</title>
        <authorList>
            <person name="Lugli G.A."/>
            <person name="Milani C."/>
            <person name="Turroni F."/>
            <person name="Duranti S."/>
            <person name="Mancabelli L."/>
            <person name="Mangifesta M."/>
            <person name="Ferrario C."/>
            <person name="Modesto M."/>
            <person name="Mattarelli P."/>
            <person name="Jiri K."/>
            <person name="van Sinderen D."/>
            <person name="Ventura M."/>
        </authorList>
    </citation>
    <scope>NUCLEOTIDE SEQUENCE [LARGE SCALE GENOMIC DNA]</scope>
    <source>
        <strain evidence="10 11">LMG 21773</strain>
    </source>
</reference>
<keyword evidence="6 8" id="KW-0472">Membrane</keyword>
<feature type="region of interest" description="Disordered" evidence="7">
    <location>
        <begin position="34"/>
        <end position="53"/>
    </location>
</feature>
<feature type="transmembrane region" description="Helical" evidence="8">
    <location>
        <begin position="321"/>
        <end position="344"/>
    </location>
</feature>
<feature type="transmembrane region" description="Helical" evidence="8">
    <location>
        <begin position="454"/>
        <end position="480"/>
    </location>
</feature>